<feature type="region of interest" description="Disordered" evidence="1">
    <location>
        <begin position="732"/>
        <end position="813"/>
    </location>
</feature>
<dbReference type="PANTHER" id="PTHR37535:SF3">
    <property type="entry name" value="FLUG DOMAIN-CONTAINING PROTEIN"/>
    <property type="match status" value="1"/>
</dbReference>
<reference evidence="2" key="2">
    <citation type="journal article" date="2023" name="IMA Fungus">
        <title>Comparative genomic study of the Penicillium genus elucidates a diverse pangenome and 15 lateral gene transfer events.</title>
        <authorList>
            <person name="Petersen C."/>
            <person name="Sorensen T."/>
            <person name="Nielsen M.R."/>
            <person name="Sondergaard T.E."/>
            <person name="Sorensen J.L."/>
            <person name="Fitzpatrick D.A."/>
            <person name="Frisvad J.C."/>
            <person name="Nielsen K.L."/>
        </authorList>
    </citation>
    <scope>NUCLEOTIDE SEQUENCE</scope>
    <source>
        <strain evidence="2">IBT 30728</strain>
    </source>
</reference>
<evidence type="ECO:0000313" key="2">
    <source>
        <dbReference type="EMBL" id="KAJ5475343.1"/>
    </source>
</evidence>
<feature type="compositionally biased region" description="Polar residues" evidence="1">
    <location>
        <begin position="733"/>
        <end position="749"/>
    </location>
</feature>
<protein>
    <submittedName>
        <fullName evidence="2">Uncharacterized protein</fullName>
    </submittedName>
</protein>
<sequence length="813" mass="92784">MSVALEDRKEIFNTDHRRFIPGLPKVIILPTLQLYLFTGARIGAFVPAHEDKKERGLRFKHIELVLFPSSTAPWKLEWKVNQVWLKNNRDPNYTVLGIGIRDTKKPQFAAGYILLALALEHGALFGVSNVEDLAQYDLSNGPIPLRWKDEYLEKPVLRNVTADGPQDVPLAKDVFCECLRVIFTAAGYSKRPKVHDIRKFLGKKIEGKHGSALVSQIYGHKGAGTYPKDYLLHCSSIDTVSAVLDEEDQSEHIEYFQGFERFYEPGLPGELPAGIEQSILDKPELLEIRSRIQRLEDHNADKESINAERLNYKKTIVHHRLFELKEYQAHWVRERRDRRILNRGKQEPLTLENDVRTRAQALSMPELSRIAALMSCNRELSFDEMLLFVQDLQSQCALDFDVVYLPGESPTQGLCPARGCRKQIARITKSERNTHVHDCVRHEKALDLHLSESKLRFCYQCMEWLTSSQWRDHCNVHLEAWDTKHCEVITYRRTVIRPGHCPFSLWDLNLPAEERLYYWLKSGNLKKHIEEQHICEQKEPPKKLRFYRYPPPRYEHEHRLSANIFLPVPTLLTFMEEHPEQYDSSNVSDESTESSSFVSCFSDAETPLSSRSRTPQLEDFIDPRILEPFQVDKEGVYPPCGQSSVQLGSIRTPLEEHETKSNSSCDSLCPRTCIPNLATQSDFGVETNGRWSVETSGTPTEISRQACDEVPSQLHSLSYSVIQSEAGLKSLSDMKQSQCSPPSFTPSEANEQKKALREDCPISTSDNKGSPVAVHERGNRPPAHQGVSDKVNHHAGESAIGRCGTLTRTRAKR</sequence>
<dbReference type="AlphaFoldDB" id="A0A9W9WU69"/>
<dbReference type="GeneID" id="81628259"/>
<proteinExistence type="predicted"/>
<dbReference type="EMBL" id="JAPWDQ010000012">
    <property type="protein sequence ID" value="KAJ5475343.1"/>
    <property type="molecule type" value="Genomic_DNA"/>
</dbReference>
<dbReference type="RefSeq" id="XP_056787101.1">
    <property type="nucleotide sequence ID" value="XM_056938009.1"/>
</dbReference>
<feature type="compositionally biased region" description="Basic and acidic residues" evidence="1">
    <location>
        <begin position="750"/>
        <end position="760"/>
    </location>
</feature>
<dbReference type="Proteomes" id="UP001148312">
    <property type="component" value="Unassembled WGS sequence"/>
</dbReference>
<reference evidence="2" key="1">
    <citation type="submission" date="2022-12" db="EMBL/GenBank/DDBJ databases">
        <authorList>
            <person name="Petersen C."/>
        </authorList>
    </citation>
    <scope>NUCLEOTIDE SEQUENCE</scope>
    <source>
        <strain evidence="2">IBT 30728</strain>
    </source>
</reference>
<dbReference type="InterPro" id="IPR021842">
    <property type="entry name" value="DUF3435"/>
</dbReference>
<evidence type="ECO:0000313" key="3">
    <source>
        <dbReference type="Proteomes" id="UP001148312"/>
    </source>
</evidence>
<gene>
    <name evidence="2" type="ORF">N7539_008409</name>
</gene>
<dbReference type="PANTHER" id="PTHR37535">
    <property type="entry name" value="FLUG DOMAIN PROTEIN"/>
    <property type="match status" value="1"/>
</dbReference>
<dbReference type="Pfam" id="PF11917">
    <property type="entry name" value="DUF3435"/>
    <property type="match status" value="1"/>
</dbReference>
<comment type="caution">
    <text evidence="2">The sequence shown here is derived from an EMBL/GenBank/DDBJ whole genome shotgun (WGS) entry which is preliminary data.</text>
</comment>
<evidence type="ECO:0000256" key="1">
    <source>
        <dbReference type="SAM" id="MobiDB-lite"/>
    </source>
</evidence>
<organism evidence="2 3">
    <name type="scientific">Penicillium diatomitis</name>
    <dbReference type="NCBI Taxonomy" id="2819901"/>
    <lineage>
        <taxon>Eukaryota</taxon>
        <taxon>Fungi</taxon>
        <taxon>Dikarya</taxon>
        <taxon>Ascomycota</taxon>
        <taxon>Pezizomycotina</taxon>
        <taxon>Eurotiomycetes</taxon>
        <taxon>Eurotiomycetidae</taxon>
        <taxon>Eurotiales</taxon>
        <taxon>Aspergillaceae</taxon>
        <taxon>Penicillium</taxon>
    </lineage>
</organism>
<keyword evidence="3" id="KW-1185">Reference proteome</keyword>
<name>A0A9W9WU69_9EURO</name>
<accession>A0A9W9WU69</accession>